<evidence type="ECO:0000313" key="1">
    <source>
        <dbReference type="EMBL" id="KAL2736106.1"/>
    </source>
</evidence>
<name>A0ABD2BTK3_VESMC</name>
<dbReference type="PANTHER" id="PTHR23314">
    <property type="entry name" value="SPERM-ASSOCIATED ANTIGEN 6 ARMADILLO REPEAT-CONTAINING"/>
    <property type="match status" value="1"/>
</dbReference>
<dbReference type="EMBL" id="JAYRBN010000066">
    <property type="protein sequence ID" value="KAL2736106.1"/>
    <property type="molecule type" value="Genomic_DNA"/>
</dbReference>
<gene>
    <name evidence="1" type="ORF">V1477_012615</name>
</gene>
<comment type="caution">
    <text evidence="1">The sequence shown here is derived from an EMBL/GenBank/DDBJ whole genome shotgun (WGS) entry which is preliminary data.</text>
</comment>
<sequence length="80" mass="9385">MTVVNSTNFVYYFKNITCNFAFHVMFKLILPHDVRARRLFATSGALKKVQEIQAEPGTILMEYIMQINCCFPEEIIRKNH</sequence>
<proteinExistence type="predicted"/>
<dbReference type="PANTHER" id="PTHR23314:SF0">
    <property type="entry name" value="SPERM-ASSOCIATED ANTIGEN 6"/>
    <property type="match status" value="1"/>
</dbReference>
<dbReference type="AlphaFoldDB" id="A0ABD2BTK3"/>
<evidence type="ECO:0000313" key="2">
    <source>
        <dbReference type="Proteomes" id="UP001607303"/>
    </source>
</evidence>
<keyword evidence="2" id="KW-1185">Reference proteome</keyword>
<organism evidence="1 2">
    <name type="scientific">Vespula maculifrons</name>
    <name type="common">Eastern yellow jacket</name>
    <name type="synonym">Wasp</name>
    <dbReference type="NCBI Taxonomy" id="7453"/>
    <lineage>
        <taxon>Eukaryota</taxon>
        <taxon>Metazoa</taxon>
        <taxon>Ecdysozoa</taxon>
        <taxon>Arthropoda</taxon>
        <taxon>Hexapoda</taxon>
        <taxon>Insecta</taxon>
        <taxon>Pterygota</taxon>
        <taxon>Neoptera</taxon>
        <taxon>Endopterygota</taxon>
        <taxon>Hymenoptera</taxon>
        <taxon>Apocrita</taxon>
        <taxon>Aculeata</taxon>
        <taxon>Vespoidea</taxon>
        <taxon>Vespidae</taxon>
        <taxon>Vespinae</taxon>
        <taxon>Vespula</taxon>
    </lineage>
</organism>
<dbReference type="Proteomes" id="UP001607303">
    <property type="component" value="Unassembled WGS sequence"/>
</dbReference>
<protein>
    <submittedName>
        <fullName evidence="1">Sperm-associated antigen 6</fullName>
    </submittedName>
</protein>
<accession>A0ABD2BTK3</accession>
<reference evidence="1 2" key="1">
    <citation type="journal article" date="2024" name="Ann. Entomol. Soc. Am.">
        <title>Genomic analyses of the southern and eastern yellowjacket wasps (Hymenoptera: Vespidae) reveal evolutionary signatures of social life.</title>
        <authorList>
            <person name="Catto M.A."/>
            <person name="Caine P.B."/>
            <person name="Orr S.E."/>
            <person name="Hunt B.G."/>
            <person name="Goodisman M.A.D."/>
        </authorList>
    </citation>
    <scope>NUCLEOTIDE SEQUENCE [LARGE SCALE GENOMIC DNA]</scope>
    <source>
        <strain evidence="1">232</strain>
        <tissue evidence="1">Head and thorax</tissue>
    </source>
</reference>